<dbReference type="SUPFAM" id="SSF52777">
    <property type="entry name" value="CoA-dependent acyltransferases"/>
    <property type="match status" value="1"/>
</dbReference>
<dbReference type="Pfam" id="PF00668">
    <property type="entry name" value="Condensation"/>
    <property type="match status" value="1"/>
</dbReference>
<dbReference type="InterPro" id="IPR001242">
    <property type="entry name" value="Condensation_dom"/>
</dbReference>
<dbReference type="Gene3D" id="3.30.559.10">
    <property type="entry name" value="Chloramphenicol acetyltransferase-like domain"/>
    <property type="match status" value="1"/>
</dbReference>
<feature type="domain" description="Condensation" evidence="1">
    <location>
        <begin position="12"/>
        <end position="102"/>
    </location>
</feature>
<keyword evidence="3" id="KW-1185">Reference proteome</keyword>
<reference evidence="2 3" key="1">
    <citation type="submission" date="2021-01" db="EMBL/GenBank/DDBJ databases">
        <title>WGS of actinomycetes isolated from Thailand.</title>
        <authorList>
            <person name="Thawai C."/>
        </authorList>
    </citation>
    <scope>NUCLEOTIDE SEQUENCE [LARGE SCALE GENOMIC DNA]</scope>
    <source>
        <strain evidence="2 3">CH5-8</strain>
    </source>
</reference>
<comment type="caution">
    <text evidence="2">The sequence shown here is derived from an EMBL/GenBank/DDBJ whole genome shotgun (WGS) entry which is preliminary data.</text>
</comment>
<feature type="non-terminal residue" evidence="2">
    <location>
        <position position="141"/>
    </location>
</feature>
<dbReference type="RefSeq" id="WP_201828286.1">
    <property type="nucleotide sequence ID" value="NZ_JAERRH010000121.1"/>
</dbReference>
<sequence>ILAVQNAPMGRFSLPGLDVTTFAVATGTAKFDLGVALAEQFGPDGSPAGITGAVEYATDLFDRDTVAALARRWTLLLEAVTADPEQPIGAIDLLDADERHLLLERGNATAREVDAVPVPEAFAVQVAATPNAVALVHGDVE</sequence>
<name>A0ABS1PEG6_9ACTN</name>
<dbReference type="EMBL" id="JAERRH010000121">
    <property type="protein sequence ID" value="MBL1110780.1"/>
    <property type="molecule type" value="Genomic_DNA"/>
</dbReference>
<gene>
    <name evidence="2" type="ORF">JK361_40740</name>
</gene>
<proteinExistence type="predicted"/>
<evidence type="ECO:0000313" key="3">
    <source>
        <dbReference type="Proteomes" id="UP000621386"/>
    </source>
</evidence>
<accession>A0ABS1PEG6</accession>
<feature type="non-terminal residue" evidence="2">
    <location>
        <position position="1"/>
    </location>
</feature>
<dbReference type="Gene3D" id="3.30.559.30">
    <property type="entry name" value="Nonribosomal peptide synthetase, condensation domain"/>
    <property type="match status" value="1"/>
</dbReference>
<organism evidence="2 3">
    <name type="scientific">Streptomyces musisoli</name>
    <dbReference type="NCBI Taxonomy" id="2802280"/>
    <lineage>
        <taxon>Bacteria</taxon>
        <taxon>Bacillati</taxon>
        <taxon>Actinomycetota</taxon>
        <taxon>Actinomycetes</taxon>
        <taxon>Kitasatosporales</taxon>
        <taxon>Streptomycetaceae</taxon>
        <taxon>Streptomyces</taxon>
    </lineage>
</organism>
<evidence type="ECO:0000259" key="1">
    <source>
        <dbReference type="Pfam" id="PF00668"/>
    </source>
</evidence>
<protein>
    <recommendedName>
        <fullName evidence="1">Condensation domain-containing protein</fullName>
    </recommendedName>
</protein>
<dbReference type="Proteomes" id="UP000621386">
    <property type="component" value="Unassembled WGS sequence"/>
</dbReference>
<evidence type="ECO:0000313" key="2">
    <source>
        <dbReference type="EMBL" id="MBL1110780.1"/>
    </source>
</evidence>
<dbReference type="InterPro" id="IPR023213">
    <property type="entry name" value="CAT-like_dom_sf"/>
</dbReference>